<name>A0ABR3J2P3_9AGAR</name>
<evidence type="ECO:0000256" key="6">
    <source>
        <dbReference type="ARBA" id="ARBA00023326"/>
    </source>
</evidence>
<comment type="caution">
    <text evidence="12">The sequence shown here is derived from an EMBL/GenBank/DDBJ whole genome shotgun (WGS) entry which is preliminary data.</text>
</comment>
<dbReference type="PANTHER" id="PTHR11177:SF392">
    <property type="entry name" value="HAP41P"/>
    <property type="match status" value="1"/>
</dbReference>
<protein>
    <recommendedName>
        <fullName evidence="11">GH18 domain-containing protein</fullName>
    </recommendedName>
</protein>
<feature type="signal peptide" evidence="10">
    <location>
        <begin position="1"/>
        <end position="17"/>
    </location>
</feature>
<dbReference type="InterPro" id="IPR011583">
    <property type="entry name" value="Chitinase_II/V-like_cat"/>
</dbReference>
<dbReference type="InterPro" id="IPR001223">
    <property type="entry name" value="Glyco_hydro18_cat"/>
</dbReference>
<organism evidence="12 13">
    <name type="scientific">Hohenbuehelia grisea</name>
    <dbReference type="NCBI Taxonomy" id="104357"/>
    <lineage>
        <taxon>Eukaryota</taxon>
        <taxon>Fungi</taxon>
        <taxon>Dikarya</taxon>
        <taxon>Basidiomycota</taxon>
        <taxon>Agaricomycotina</taxon>
        <taxon>Agaricomycetes</taxon>
        <taxon>Agaricomycetidae</taxon>
        <taxon>Agaricales</taxon>
        <taxon>Pleurotineae</taxon>
        <taxon>Pleurotaceae</taxon>
        <taxon>Hohenbuehelia</taxon>
    </lineage>
</organism>
<feature type="domain" description="GH18" evidence="11">
    <location>
        <begin position="96"/>
        <end position="484"/>
    </location>
</feature>
<proteinExistence type="inferred from homology"/>
<dbReference type="InterPro" id="IPR017853">
    <property type="entry name" value="GH"/>
</dbReference>
<evidence type="ECO:0000256" key="7">
    <source>
        <dbReference type="RuleBase" id="RU000489"/>
    </source>
</evidence>
<dbReference type="Pfam" id="PF00704">
    <property type="entry name" value="Glyco_hydro_18"/>
    <property type="match status" value="1"/>
</dbReference>
<evidence type="ECO:0000256" key="1">
    <source>
        <dbReference type="ARBA" id="ARBA00000822"/>
    </source>
</evidence>
<dbReference type="EMBL" id="JASNQZ010000012">
    <property type="protein sequence ID" value="KAL0949420.1"/>
    <property type="molecule type" value="Genomic_DNA"/>
</dbReference>
<dbReference type="Gene3D" id="3.20.20.80">
    <property type="entry name" value="Glycosidases"/>
    <property type="match status" value="1"/>
</dbReference>
<sequence length="484" mass="51341">MLAVLVFFISVPLLARGAPLLSGYAAQAGLQMDSDGGALNPPSRIGLETAVDPTSSPAADNDSMASQPPAAASPVPTNQTASSTNDDSDSTALAGPLVMAYYPDWAGGSFPPENISFDRFDWIDFAFALPTADFNLTWDDPNTAPDLLRRLVAAGHSQGKKVKLSVGGWTGSKFFSGAVATDASRRTFAGNIGAVYDKFGLDGIDIDWEYPGRSGQPGNEVSSEDSMNYLAFLQVLRAALPADARISAATQSFPFSDPQGESMRDVREFAKVLDWILLMNYDVWGSSSTPGPNAPFYNGCSNSSQPEANAVSAFNAWTAAGFPASQLVLGLPSYGYISHSTATSLRTRAHGIHRKRQDAAAVSTASTNSAFRVTDEDGGSDGQVQFRGLVAEGALVRVPPTDDGGVPQFVGGQGFTRYWDECSATPFLRSPEAGQIITYDDPQSLGMKAAFAKQVGMLGVNMFDVHGDTPEWDLIDATRKGLRL</sequence>
<feature type="region of interest" description="Disordered" evidence="9">
    <location>
        <begin position="35"/>
        <end position="89"/>
    </location>
</feature>
<dbReference type="PROSITE" id="PS51910">
    <property type="entry name" value="GH18_2"/>
    <property type="match status" value="1"/>
</dbReference>
<evidence type="ECO:0000256" key="10">
    <source>
        <dbReference type="SAM" id="SignalP"/>
    </source>
</evidence>
<keyword evidence="10" id="KW-0732">Signal</keyword>
<dbReference type="InterPro" id="IPR001579">
    <property type="entry name" value="Glyco_hydro_18_chit_AS"/>
</dbReference>
<dbReference type="Gene3D" id="3.10.50.10">
    <property type="match status" value="1"/>
</dbReference>
<dbReference type="Proteomes" id="UP001556367">
    <property type="component" value="Unassembled WGS sequence"/>
</dbReference>
<accession>A0ABR3J2P3</accession>
<dbReference type="SMART" id="SM00636">
    <property type="entry name" value="Glyco_18"/>
    <property type="match status" value="1"/>
</dbReference>
<comment type="catalytic activity">
    <reaction evidence="1">
        <text>Random endo-hydrolysis of N-acetyl-beta-D-glucosaminide (1-&gt;4)-beta-linkages in chitin and chitodextrins.</text>
        <dbReference type="EC" id="3.2.1.14"/>
    </reaction>
</comment>
<evidence type="ECO:0000256" key="8">
    <source>
        <dbReference type="RuleBase" id="RU004453"/>
    </source>
</evidence>
<evidence type="ECO:0000259" key="11">
    <source>
        <dbReference type="PROSITE" id="PS51910"/>
    </source>
</evidence>
<keyword evidence="13" id="KW-1185">Reference proteome</keyword>
<gene>
    <name evidence="12" type="ORF">HGRIS_009481</name>
</gene>
<dbReference type="PANTHER" id="PTHR11177">
    <property type="entry name" value="CHITINASE"/>
    <property type="match status" value="1"/>
</dbReference>
<keyword evidence="6" id="KW-0624">Polysaccharide degradation</keyword>
<evidence type="ECO:0000313" key="12">
    <source>
        <dbReference type="EMBL" id="KAL0949420.1"/>
    </source>
</evidence>
<evidence type="ECO:0000256" key="9">
    <source>
        <dbReference type="SAM" id="MobiDB-lite"/>
    </source>
</evidence>
<evidence type="ECO:0000256" key="2">
    <source>
        <dbReference type="ARBA" id="ARBA00022801"/>
    </source>
</evidence>
<comment type="similarity">
    <text evidence="8">Belongs to the glycosyl hydrolase 18 family.</text>
</comment>
<reference evidence="13" key="1">
    <citation type="submission" date="2024-06" db="EMBL/GenBank/DDBJ databases">
        <title>Multi-omics analyses provide insights into the biosynthesis of the anticancer antibiotic pleurotin in Hohenbuehelia grisea.</title>
        <authorList>
            <person name="Weaver J.A."/>
            <person name="Alberti F."/>
        </authorList>
    </citation>
    <scope>NUCLEOTIDE SEQUENCE [LARGE SCALE GENOMIC DNA]</scope>
    <source>
        <strain evidence="13">T-177</strain>
    </source>
</reference>
<keyword evidence="5 7" id="KW-0326">Glycosidase</keyword>
<dbReference type="SUPFAM" id="SSF51445">
    <property type="entry name" value="(Trans)glycosidases"/>
    <property type="match status" value="1"/>
</dbReference>
<dbReference type="InterPro" id="IPR050314">
    <property type="entry name" value="Glycosyl_Hydrlase_18"/>
</dbReference>
<keyword evidence="3" id="KW-0146">Chitin degradation</keyword>
<evidence type="ECO:0000256" key="4">
    <source>
        <dbReference type="ARBA" id="ARBA00023277"/>
    </source>
</evidence>
<dbReference type="InterPro" id="IPR029070">
    <property type="entry name" value="Chitinase_insertion_sf"/>
</dbReference>
<evidence type="ECO:0000256" key="3">
    <source>
        <dbReference type="ARBA" id="ARBA00023024"/>
    </source>
</evidence>
<evidence type="ECO:0000313" key="13">
    <source>
        <dbReference type="Proteomes" id="UP001556367"/>
    </source>
</evidence>
<keyword evidence="2 7" id="KW-0378">Hydrolase</keyword>
<feature type="chain" id="PRO_5045634303" description="GH18 domain-containing protein" evidence="10">
    <location>
        <begin position="18"/>
        <end position="484"/>
    </location>
</feature>
<evidence type="ECO:0000256" key="5">
    <source>
        <dbReference type="ARBA" id="ARBA00023295"/>
    </source>
</evidence>
<dbReference type="PROSITE" id="PS01095">
    <property type="entry name" value="GH18_1"/>
    <property type="match status" value="1"/>
</dbReference>
<keyword evidence="4" id="KW-0119">Carbohydrate metabolism</keyword>
<feature type="compositionally biased region" description="Low complexity" evidence="9">
    <location>
        <begin position="63"/>
        <end position="85"/>
    </location>
</feature>